<proteinExistence type="predicted"/>
<dbReference type="RefSeq" id="WP_037438526.1">
    <property type="nucleotide sequence ID" value="NZ_JPEO01000001.1"/>
</dbReference>
<gene>
    <name evidence="1" type="ORF">HR45_00145</name>
</gene>
<reference evidence="1 2" key="1">
    <citation type="submission" date="2014-06" db="EMBL/GenBank/DDBJ databases">
        <title>Shewanella sp. YQH10.</title>
        <authorList>
            <person name="Liu Y."/>
            <person name="Zeng R."/>
        </authorList>
    </citation>
    <scope>NUCLEOTIDE SEQUENCE [LARGE SCALE GENOMIC DNA]</scope>
    <source>
        <strain evidence="1 2">YQH10</strain>
    </source>
</reference>
<accession>A0A094JLE6</accession>
<comment type="caution">
    <text evidence="1">The sequence shown here is derived from an EMBL/GenBank/DDBJ whole genome shotgun (WGS) entry which is preliminary data.</text>
</comment>
<name>A0A094JLE6_9GAMM</name>
<sequence length="63" mass="6956">MIDAGIKAKAMSDLSHGKLHFDVARRYGLPTKTLFVWSAEADTDIKEKGFAALMSSLKRLMSV</sequence>
<evidence type="ECO:0000313" key="2">
    <source>
        <dbReference type="Proteomes" id="UP000029264"/>
    </source>
</evidence>
<dbReference type="Proteomes" id="UP000029264">
    <property type="component" value="Unassembled WGS sequence"/>
</dbReference>
<dbReference type="EMBL" id="JPEO01000001">
    <property type="protein sequence ID" value="KFZ38854.1"/>
    <property type="molecule type" value="Genomic_DNA"/>
</dbReference>
<protein>
    <recommendedName>
        <fullName evidence="3">Transposase</fullName>
    </recommendedName>
</protein>
<dbReference type="AlphaFoldDB" id="A0A094JLE6"/>
<evidence type="ECO:0000313" key="1">
    <source>
        <dbReference type="EMBL" id="KFZ38854.1"/>
    </source>
</evidence>
<evidence type="ECO:0008006" key="3">
    <source>
        <dbReference type="Google" id="ProtNLM"/>
    </source>
</evidence>
<keyword evidence="2" id="KW-1185">Reference proteome</keyword>
<organism evidence="1 2">
    <name type="scientific">Shewanella mangrovi</name>
    <dbReference type="NCBI Taxonomy" id="1515746"/>
    <lineage>
        <taxon>Bacteria</taxon>
        <taxon>Pseudomonadati</taxon>
        <taxon>Pseudomonadota</taxon>
        <taxon>Gammaproteobacteria</taxon>
        <taxon>Alteromonadales</taxon>
        <taxon>Shewanellaceae</taxon>
        <taxon>Shewanella</taxon>
    </lineage>
</organism>
<dbReference type="OrthoDB" id="6270715at2"/>